<evidence type="ECO:0000313" key="4">
    <source>
        <dbReference type="Proteomes" id="UP000293289"/>
    </source>
</evidence>
<keyword evidence="2" id="KW-0732">Signal</keyword>
<evidence type="ECO:0000313" key="3">
    <source>
        <dbReference type="EMBL" id="RZS63545.1"/>
    </source>
</evidence>
<proteinExistence type="predicted"/>
<name>A0A4Q7M6A8_9MICO</name>
<feature type="chain" id="PRO_5020523179" evidence="2">
    <location>
        <begin position="27"/>
        <end position="279"/>
    </location>
</feature>
<feature type="signal peptide" evidence="2">
    <location>
        <begin position="1"/>
        <end position="26"/>
    </location>
</feature>
<dbReference type="Proteomes" id="UP000293289">
    <property type="component" value="Unassembled WGS sequence"/>
</dbReference>
<dbReference type="InterPro" id="IPR036514">
    <property type="entry name" value="SGNH_hydro_sf"/>
</dbReference>
<gene>
    <name evidence="3" type="ORF">EV187_3451</name>
</gene>
<reference evidence="3 4" key="1">
    <citation type="submission" date="2019-02" db="EMBL/GenBank/DDBJ databases">
        <title>Genomic Encyclopedia of Type Strains, Phase IV (KMG-IV): sequencing the most valuable type-strain genomes for metagenomic binning, comparative biology and taxonomic classification.</title>
        <authorList>
            <person name="Goeker M."/>
        </authorList>
    </citation>
    <scope>NUCLEOTIDE SEQUENCE [LARGE SCALE GENOMIC DNA]</scope>
    <source>
        <strain evidence="3 4">DSM 43045</strain>
    </source>
</reference>
<sequence length="279" mass="28759">MRRSPSPTVTLTLVATVLLTTGCATSASTEVEGPLGIIALGNWTVTGKGSLTPETADAGMFAGSWVTGTNPGVGSIYQRMIERRPETDGHAANAGSGGARASALEGQASQGLAEVPVPELVVIGAIGGDIRCDGSDAENVAQFGEGMRSAIQAVVDASPKSRVVVTTQAGRPAQNEAILTPEQARKFAGKGRCDLYTPDGAWNPTGAAYLTGVIEAYEAEQSRVCAEFPQCSDDGGAGAAFVALPEYFSNDDFDHLNAIGQAAYADHVWPELEAVLDGE</sequence>
<evidence type="ECO:0000256" key="1">
    <source>
        <dbReference type="SAM" id="MobiDB-lite"/>
    </source>
</evidence>
<comment type="caution">
    <text evidence="3">The sequence shown here is derived from an EMBL/GenBank/DDBJ whole genome shotgun (WGS) entry which is preliminary data.</text>
</comment>
<dbReference type="EMBL" id="SGWY01000004">
    <property type="protein sequence ID" value="RZS63545.1"/>
    <property type="molecule type" value="Genomic_DNA"/>
</dbReference>
<feature type="region of interest" description="Disordered" evidence="1">
    <location>
        <begin position="86"/>
        <end position="105"/>
    </location>
</feature>
<feature type="compositionally biased region" description="Low complexity" evidence="1">
    <location>
        <begin position="90"/>
        <end position="103"/>
    </location>
</feature>
<dbReference type="PROSITE" id="PS51257">
    <property type="entry name" value="PROKAR_LIPOPROTEIN"/>
    <property type="match status" value="1"/>
</dbReference>
<accession>A0A4Q7M6A8</accession>
<dbReference type="AlphaFoldDB" id="A0A4Q7M6A8"/>
<dbReference type="SUPFAM" id="SSF52266">
    <property type="entry name" value="SGNH hydrolase"/>
    <property type="match status" value="1"/>
</dbReference>
<evidence type="ECO:0000256" key="2">
    <source>
        <dbReference type="SAM" id="SignalP"/>
    </source>
</evidence>
<organism evidence="3 4">
    <name type="scientific">Agromyces ramosus</name>
    <dbReference type="NCBI Taxonomy" id="33879"/>
    <lineage>
        <taxon>Bacteria</taxon>
        <taxon>Bacillati</taxon>
        <taxon>Actinomycetota</taxon>
        <taxon>Actinomycetes</taxon>
        <taxon>Micrococcales</taxon>
        <taxon>Microbacteriaceae</taxon>
        <taxon>Agromyces</taxon>
    </lineage>
</organism>
<protein>
    <submittedName>
        <fullName evidence="3">Lysophospholipase L1-like esterase</fullName>
    </submittedName>
</protein>
<dbReference type="Gene3D" id="3.40.50.1110">
    <property type="entry name" value="SGNH hydrolase"/>
    <property type="match status" value="1"/>
</dbReference>
<keyword evidence="4" id="KW-1185">Reference proteome</keyword>